<evidence type="ECO:0000256" key="2">
    <source>
        <dbReference type="ARBA" id="ARBA00007783"/>
    </source>
</evidence>
<dbReference type="GO" id="GO:0015774">
    <property type="term" value="P:polysaccharide transport"/>
    <property type="evidence" value="ECO:0007669"/>
    <property type="project" value="UniProtKB-KW"/>
</dbReference>
<dbReference type="GO" id="GO:0140359">
    <property type="term" value="F:ABC-type transporter activity"/>
    <property type="evidence" value="ECO:0007669"/>
    <property type="project" value="InterPro"/>
</dbReference>
<evidence type="ECO:0000256" key="7">
    <source>
        <dbReference type="ARBA" id="ARBA00023047"/>
    </source>
</evidence>
<dbReference type="Pfam" id="PF01061">
    <property type="entry name" value="ABC2_membrane"/>
    <property type="match status" value="1"/>
</dbReference>
<dbReference type="AlphaFoldDB" id="A0A5C1AD80"/>
<comment type="subcellular location">
    <subcellularLocation>
        <location evidence="1">Cell membrane</location>
        <topology evidence="1">Multi-pass membrane protein</topology>
    </subcellularLocation>
</comment>
<feature type="transmembrane region" description="Helical" evidence="9">
    <location>
        <begin position="31"/>
        <end position="55"/>
    </location>
</feature>
<dbReference type="PANTHER" id="PTHR30413">
    <property type="entry name" value="INNER MEMBRANE TRANSPORT PERMEASE"/>
    <property type="match status" value="1"/>
</dbReference>
<protein>
    <submittedName>
        <fullName evidence="11">Polysaccharide ABC transporter permease</fullName>
    </submittedName>
</protein>
<organism evidence="11 12">
    <name type="scientific">Limnoglobus roseus</name>
    <dbReference type="NCBI Taxonomy" id="2598579"/>
    <lineage>
        <taxon>Bacteria</taxon>
        <taxon>Pseudomonadati</taxon>
        <taxon>Planctomycetota</taxon>
        <taxon>Planctomycetia</taxon>
        <taxon>Gemmatales</taxon>
        <taxon>Gemmataceae</taxon>
        <taxon>Limnoglobus</taxon>
    </lineage>
</organism>
<keyword evidence="5 9" id="KW-0812">Transmembrane</keyword>
<keyword evidence="3" id="KW-0813">Transport</keyword>
<dbReference type="GO" id="GO:0015920">
    <property type="term" value="P:lipopolysaccharide transport"/>
    <property type="evidence" value="ECO:0007669"/>
    <property type="project" value="TreeGrafter"/>
</dbReference>
<accession>A0A5C1AD80</accession>
<dbReference type="GO" id="GO:0005886">
    <property type="term" value="C:plasma membrane"/>
    <property type="evidence" value="ECO:0007669"/>
    <property type="project" value="UniProtKB-SubCell"/>
</dbReference>
<evidence type="ECO:0000259" key="10">
    <source>
        <dbReference type="Pfam" id="PF01061"/>
    </source>
</evidence>
<keyword evidence="12" id="KW-1185">Reference proteome</keyword>
<gene>
    <name evidence="11" type="ORF">PX52LOC_03046</name>
</gene>
<keyword evidence="8 9" id="KW-0472">Membrane</keyword>
<evidence type="ECO:0000256" key="1">
    <source>
        <dbReference type="ARBA" id="ARBA00004651"/>
    </source>
</evidence>
<dbReference type="PANTHER" id="PTHR30413:SF10">
    <property type="entry name" value="CAPSULE POLYSACCHARIDE EXPORT INNER-MEMBRANE PROTEIN CTRC"/>
    <property type="match status" value="1"/>
</dbReference>
<feature type="transmembrane region" description="Helical" evidence="9">
    <location>
        <begin position="110"/>
        <end position="132"/>
    </location>
</feature>
<evidence type="ECO:0000313" key="12">
    <source>
        <dbReference type="Proteomes" id="UP000324974"/>
    </source>
</evidence>
<reference evidence="12" key="1">
    <citation type="submission" date="2019-08" db="EMBL/GenBank/DDBJ databases">
        <title>Limnoglobus roseus gen. nov., sp. nov., a novel freshwater planctomycete with a giant genome from the family Gemmataceae.</title>
        <authorList>
            <person name="Kulichevskaya I.S."/>
            <person name="Naumoff D.G."/>
            <person name="Miroshnikov K."/>
            <person name="Ivanova A."/>
            <person name="Philippov D.A."/>
            <person name="Hakobyan A."/>
            <person name="Rijpstra I.C."/>
            <person name="Sinninghe Damste J.S."/>
            <person name="Liesack W."/>
            <person name="Dedysh S.N."/>
        </authorList>
    </citation>
    <scope>NUCLEOTIDE SEQUENCE [LARGE SCALE GENOMIC DNA]</scope>
    <source>
        <strain evidence="12">PX52</strain>
    </source>
</reference>
<sequence>MIQHLKQVWQFRYFWGSLVQLDFRNRYRRSLLGIGWSMLNPLAMTVVFCIAFGTIMGVADWRDFAPFLLAGLAVWNFIKESLLYGCDAFVRGESYIRQAPLPFSIYPLRIVLGTFIHFMISLVLVVVTVMVLKGSTDVLYRLVAVIPAVLLLVVFCWSIATISAFAGAYFHDTKHLVEIGTQLLFFLTPIMYKPTLVVEKIGPWMLDLNPAAQFLMVISHPLADGSPVPPDAYFVLTTLTTALFGLACCTMAWLQKRLIFQL</sequence>
<dbReference type="Proteomes" id="UP000324974">
    <property type="component" value="Chromosome"/>
</dbReference>
<name>A0A5C1AD80_9BACT</name>
<evidence type="ECO:0000313" key="11">
    <source>
        <dbReference type="EMBL" id="QEL16107.1"/>
    </source>
</evidence>
<keyword evidence="4" id="KW-1003">Cell membrane</keyword>
<evidence type="ECO:0000256" key="8">
    <source>
        <dbReference type="ARBA" id="ARBA00023136"/>
    </source>
</evidence>
<keyword evidence="7" id="KW-0762">Sugar transport</keyword>
<dbReference type="RefSeq" id="WP_149110871.1">
    <property type="nucleotide sequence ID" value="NZ_CP042425.1"/>
</dbReference>
<dbReference type="EMBL" id="CP042425">
    <property type="protein sequence ID" value="QEL16107.1"/>
    <property type="molecule type" value="Genomic_DNA"/>
</dbReference>
<dbReference type="OrthoDB" id="9794365at2"/>
<keyword evidence="7" id="KW-0625">Polysaccharide transport</keyword>
<evidence type="ECO:0000256" key="9">
    <source>
        <dbReference type="SAM" id="Phobius"/>
    </source>
</evidence>
<dbReference type="InterPro" id="IPR013525">
    <property type="entry name" value="ABC2_TM"/>
</dbReference>
<feature type="domain" description="ABC-2 type transporter transmembrane" evidence="10">
    <location>
        <begin position="17"/>
        <end position="214"/>
    </location>
</feature>
<keyword evidence="6 9" id="KW-1133">Transmembrane helix</keyword>
<proteinExistence type="inferred from homology"/>
<feature type="transmembrane region" description="Helical" evidence="9">
    <location>
        <begin position="138"/>
        <end position="169"/>
    </location>
</feature>
<comment type="similarity">
    <text evidence="2">Belongs to the ABC-2 integral membrane protein family.</text>
</comment>
<evidence type="ECO:0000256" key="6">
    <source>
        <dbReference type="ARBA" id="ARBA00022989"/>
    </source>
</evidence>
<feature type="transmembrane region" description="Helical" evidence="9">
    <location>
        <begin position="232"/>
        <end position="254"/>
    </location>
</feature>
<evidence type="ECO:0000256" key="5">
    <source>
        <dbReference type="ARBA" id="ARBA00022692"/>
    </source>
</evidence>
<dbReference type="KEGG" id="lrs:PX52LOC_03046"/>
<evidence type="ECO:0000256" key="4">
    <source>
        <dbReference type="ARBA" id="ARBA00022475"/>
    </source>
</evidence>
<evidence type="ECO:0000256" key="3">
    <source>
        <dbReference type="ARBA" id="ARBA00022448"/>
    </source>
</evidence>